<accession>A0A285P746</accession>
<dbReference type="InterPro" id="IPR025736">
    <property type="entry name" value="PucR_C-HTH_dom"/>
</dbReference>
<dbReference type="Pfam" id="PF07905">
    <property type="entry name" value="PucR"/>
    <property type="match status" value="1"/>
</dbReference>
<name>A0A285P746_9BACI</name>
<dbReference type="PANTHER" id="PTHR33744:SF7">
    <property type="entry name" value="PUCR FAMILY TRANSCRIPTIONAL REGULATOR"/>
    <property type="match status" value="1"/>
</dbReference>
<protein>
    <submittedName>
        <fullName evidence="3">Purine catabolism regulatory protein</fullName>
    </submittedName>
</protein>
<evidence type="ECO:0000313" key="4">
    <source>
        <dbReference type="Proteomes" id="UP000219356"/>
    </source>
</evidence>
<keyword evidence="4" id="KW-1185">Reference proteome</keyword>
<dbReference type="Proteomes" id="UP000219356">
    <property type="component" value="Unassembled WGS sequence"/>
</dbReference>
<feature type="domain" description="PucR C-terminal helix-turn-helix" evidence="2">
    <location>
        <begin position="527"/>
        <end position="584"/>
    </location>
</feature>
<dbReference type="InterPro" id="IPR051448">
    <property type="entry name" value="CdaR-like_regulators"/>
</dbReference>
<dbReference type="Gene3D" id="1.10.10.2840">
    <property type="entry name" value="PucR C-terminal helix-turn-helix domain"/>
    <property type="match status" value="1"/>
</dbReference>
<evidence type="ECO:0000259" key="2">
    <source>
        <dbReference type="Pfam" id="PF13556"/>
    </source>
</evidence>
<dbReference type="EMBL" id="OBEK01000006">
    <property type="protein sequence ID" value="SNZ17569.1"/>
    <property type="molecule type" value="Genomic_DNA"/>
</dbReference>
<organism evidence="3 4">
    <name type="scientific">Terribacillus aidingensis</name>
    <dbReference type="NCBI Taxonomy" id="586416"/>
    <lineage>
        <taxon>Bacteria</taxon>
        <taxon>Bacillati</taxon>
        <taxon>Bacillota</taxon>
        <taxon>Bacilli</taxon>
        <taxon>Bacillales</taxon>
        <taxon>Bacillaceae</taxon>
        <taxon>Terribacillus</taxon>
    </lineage>
</organism>
<dbReference type="OrthoDB" id="143422at2"/>
<dbReference type="Pfam" id="PF13556">
    <property type="entry name" value="HTH_30"/>
    <property type="match status" value="1"/>
</dbReference>
<evidence type="ECO:0000313" key="3">
    <source>
        <dbReference type="EMBL" id="SNZ17569.1"/>
    </source>
</evidence>
<evidence type="ECO:0000259" key="1">
    <source>
        <dbReference type="Pfam" id="PF07905"/>
    </source>
</evidence>
<dbReference type="InterPro" id="IPR012914">
    <property type="entry name" value="PucR_dom"/>
</dbReference>
<dbReference type="AlphaFoldDB" id="A0A285P746"/>
<proteinExistence type="predicted"/>
<dbReference type="PANTHER" id="PTHR33744">
    <property type="entry name" value="CARBOHYDRATE DIACID REGULATOR"/>
    <property type="match status" value="1"/>
</dbReference>
<feature type="domain" description="Purine catabolism PurC-like" evidence="1">
    <location>
        <begin position="76"/>
        <end position="195"/>
    </location>
</feature>
<gene>
    <name evidence="3" type="ORF">SAMN05421503_3294</name>
</gene>
<reference evidence="4" key="1">
    <citation type="submission" date="2017-09" db="EMBL/GenBank/DDBJ databases">
        <authorList>
            <person name="Varghese N."/>
            <person name="Submissions S."/>
        </authorList>
    </citation>
    <scope>NUCLEOTIDE SEQUENCE [LARGE SCALE GENOMIC DNA]</scope>
    <source>
        <strain evidence="4">CGMCC 1.8913</strain>
    </source>
</reference>
<sequence length="603" mass="69942">MASYWRFGIKYGRKSHNKMVSLQKKFIIKDREANHFEIDLERKNIKFTNMHTQSVSQDTILGGIPMGMEAKLSVKDILCTKHFKDAKVVAGHDGLQRLIRWVHVLEVTAIDDLLHGNELILSTGVGWKEGHVSFYSLVEEFIRCNAAGICIELGTYISEIPPTIIELANKHGFPIITFAKQVKFIDITHEIHSLLIQRHYQILTDLEHYSNSLNQLLLSSSPHRKILHLLHDQLKVTVYYIPAKGDVEVIPLQKSSEKMTCTASLKEHLTAKPNVSCQPVQAGNHIFADLFIVSADRELTQLDHLILNRSATALAQIRMRDLYFEEQRREEDGHWISSWLKGEYSEVQLQSYLLDMNATLNVNSCTVMLFKTNQIAKVKTEFTYYKMYARTIFERKGIYPFMHIEKDTVIFILVNMRKDSDFKCRVQEVIQHLREGKFANKEQFSQSEWSVGKIVTKLSLIKNSYHTAKETMNLRKQLPNELLDYFYEDLYIFRLVLAAQDQGVLQDFIYDYIGPVLEHDQGTNGELLKTLKVYLRCKGAKKETAEQLHIVRQTLYHRLERLYELIGQDFMEPYKRQAIEASIAAYDYTSASKLPNEYQIKFS</sequence>
<dbReference type="InterPro" id="IPR042070">
    <property type="entry name" value="PucR_C-HTH_sf"/>
</dbReference>